<dbReference type="Gene3D" id="3.20.20.240">
    <property type="entry name" value="Methylmalonyl-CoA mutase"/>
    <property type="match status" value="1"/>
</dbReference>
<dbReference type="PANTHER" id="PTHR48101:SF1">
    <property type="entry name" value="METHYLMALONYL-COA MUTASE, LARGE SUBUNIT"/>
    <property type="match status" value="1"/>
</dbReference>
<keyword evidence="1" id="KW-0413">Isomerase</keyword>
<dbReference type="GO" id="GO:0004494">
    <property type="term" value="F:methylmalonyl-CoA mutase activity"/>
    <property type="evidence" value="ECO:0007669"/>
    <property type="project" value="InterPro"/>
</dbReference>
<accession>A0A372EKE5</accession>
<dbReference type="Proteomes" id="UP000261931">
    <property type="component" value="Unassembled WGS sequence"/>
</dbReference>
<dbReference type="GO" id="GO:0031419">
    <property type="term" value="F:cobalamin binding"/>
    <property type="evidence" value="ECO:0007669"/>
    <property type="project" value="InterPro"/>
</dbReference>
<reference evidence="3 4" key="1">
    <citation type="submission" date="2018-08" db="EMBL/GenBank/DDBJ databases">
        <title>Hydrogenophaga sp. LA-38 isolated from sludge.</title>
        <authorList>
            <person name="Im W.-T."/>
        </authorList>
    </citation>
    <scope>NUCLEOTIDE SEQUENCE [LARGE SCALE GENOMIC DNA]</scope>
    <source>
        <strain evidence="3 4">LA-38</strain>
    </source>
</reference>
<gene>
    <name evidence="3" type="ORF">DY262_10495</name>
</gene>
<dbReference type="RefSeq" id="WP_116958814.1">
    <property type="nucleotide sequence ID" value="NZ_QVLS01000005.1"/>
</dbReference>
<feature type="domain" description="Methylmalonyl-CoA mutase alpha/beta chain catalytic" evidence="2">
    <location>
        <begin position="36"/>
        <end position="552"/>
    </location>
</feature>
<sequence>MNAVDKHLHAASVPEGEQRWADEFAKAVPGDATVHNRSGIPVKPLYTPSDRRAESYAESLGYPGQYPFTRGIYSTMYRGRSWSQRQLIGLGVPEDYNVRVKEILGLGASALSLIPCNSVFRGYDADEVPAELLGTCGTVVNNADDMQVALDGVPIDSISTAMNDPSPFTLLAFELAVARRRGIPWTRITGTSNQSDCISHFVANHMFFRLALQGARRVIVDHIRFCNAQVPHWNPLSIVGQHMQQAGATPAEAMAFTLCSGIQYAEDCIAAGMDPDQFLPRFTFFFDISISFFEEVAKFRAGRRVWARLCRERFGAKDPRSWRFKFHGQTSGVDLTRQQPLNNIARVTTQAMAGIFGGLQSLHTDAYDEVLSTPKTEAARIAVATQNILREEAHLTDVIDPLGGSYYIESLTDQMEERINAIIDMIDGAGGMYQAVEKGIVQQMIGESALAFQKRVDTGEQTIVGVNAYQVEEDPATYPSLEYPAPERMRAYVERLGAYKKNRSNAEVDKAIAALARSANDREQNVFEHVVRAAEAGATHGEICGTLRKELGFGQPLTMV</sequence>
<dbReference type="NCBIfam" id="TIGR00641">
    <property type="entry name" value="acid_CoA_mut_N"/>
    <property type="match status" value="1"/>
</dbReference>
<keyword evidence="4" id="KW-1185">Reference proteome</keyword>
<proteinExistence type="predicted"/>
<dbReference type="AlphaFoldDB" id="A0A372EKE5"/>
<name>A0A372EKE5_9BURK</name>
<protein>
    <submittedName>
        <fullName evidence="3">Methylmalonyl-CoA mutase</fullName>
    </submittedName>
</protein>
<evidence type="ECO:0000313" key="4">
    <source>
        <dbReference type="Proteomes" id="UP000261931"/>
    </source>
</evidence>
<dbReference type="PANTHER" id="PTHR48101">
    <property type="entry name" value="METHYLMALONYL-COA MUTASE, MITOCHONDRIAL-RELATED"/>
    <property type="match status" value="1"/>
</dbReference>
<evidence type="ECO:0000313" key="3">
    <source>
        <dbReference type="EMBL" id="RFP79388.1"/>
    </source>
</evidence>
<dbReference type="Pfam" id="PF01642">
    <property type="entry name" value="MM_CoA_mutase"/>
    <property type="match status" value="1"/>
</dbReference>
<dbReference type="InterPro" id="IPR006099">
    <property type="entry name" value="MeMalonylCoA_mutase_a/b_cat"/>
</dbReference>
<evidence type="ECO:0000259" key="2">
    <source>
        <dbReference type="Pfam" id="PF01642"/>
    </source>
</evidence>
<organism evidence="3 4">
    <name type="scientific">Hydrogenophaga borbori</name>
    <dbReference type="NCBI Taxonomy" id="2294117"/>
    <lineage>
        <taxon>Bacteria</taxon>
        <taxon>Pseudomonadati</taxon>
        <taxon>Pseudomonadota</taxon>
        <taxon>Betaproteobacteria</taxon>
        <taxon>Burkholderiales</taxon>
        <taxon>Comamonadaceae</taxon>
        <taxon>Hydrogenophaga</taxon>
    </lineage>
</organism>
<dbReference type="SUPFAM" id="SSF51703">
    <property type="entry name" value="Cobalamin (vitamin B12)-dependent enzymes"/>
    <property type="match status" value="1"/>
</dbReference>
<dbReference type="EMBL" id="QVLS01000005">
    <property type="protein sequence ID" value="RFP79388.1"/>
    <property type="molecule type" value="Genomic_DNA"/>
</dbReference>
<dbReference type="InterPro" id="IPR006098">
    <property type="entry name" value="MMCoA_mutase_a_cat"/>
</dbReference>
<comment type="caution">
    <text evidence="3">The sequence shown here is derived from an EMBL/GenBank/DDBJ whole genome shotgun (WGS) entry which is preliminary data.</text>
</comment>
<dbReference type="InterPro" id="IPR016176">
    <property type="entry name" value="Cbl-dep_enz_cat"/>
</dbReference>
<evidence type="ECO:0000256" key="1">
    <source>
        <dbReference type="ARBA" id="ARBA00023235"/>
    </source>
</evidence>